<dbReference type="EMBL" id="AP026818">
    <property type="protein sequence ID" value="BDR80997.1"/>
    <property type="molecule type" value="Genomic_DNA"/>
</dbReference>
<dbReference type="RefSeq" id="WP_317724956.1">
    <property type="nucleotide sequence ID" value="NZ_AP026818.1"/>
</dbReference>
<dbReference type="AlphaFoldDB" id="A0ABC8ECM2"/>
<accession>A0ABC8ECM2</accession>
<organism evidence="1 2">
    <name type="scientific">Clostridium tetani</name>
    <dbReference type="NCBI Taxonomy" id="1513"/>
    <lineage>
        <taxon>Bacteria</taxon>
        <taxon>Bacillati</taxon>
        <taxon>Bacillota</taxon>
        <taxon>Clostridia</taxon>
        <taxon>Eubacteriales</taxon>
        <taxon>Clostridiaceae</taxon>
        <taxon>Clostridium</taxon>
    </lineage>
</organism>
<evidence type="ECO:0000313" key="2">
    <source>
        <dbReference type="Proteomes" id="UP001321763"/>
    </source>
</evidence>
<gene>
    <name evidence="1" type="ORF">K234311028_12430</name>
</gene>
<proteinExistence type="predicted"/>
<name>A0ABC8ECM2_CLOTA</name>
<reference evidence="1 2" key="1">
    <citation type="submission" date="2022-09" db="EMBL/GenBank/DDBJ databases">
        <title>complete genome sequences of Clostridium tetani str. KHSU-234311-028 isolated from soil.</title>
        <authorList>
            <person name="Sekizuka T."/>
            <person name="Shitada C."/>
            <person name="Takahashi M."/>
            <person name="Kuroda M."/>
        </authorList>
    </citation>
    <scope>NUCLEOTIDE SEQUENCE [LARGE SCALE GENOMIC DNA]</scope>
    <source>
        <strain evidence="1 2">KHSU-234311-028</strain>
    </source>
</reference>
<dbReference type="Proteomes" id="UP001321763">
    <property type="component" value="Chromosome"/>
</dbReference>
<protein>
    <submittedName>
        <fullName evidence="1">Uncharacterized protein</fullName>
    </submittedName>
</protein>
<sequence length="76" mass="8835">MAVNHINSLTINDIKPITVSFKKNEEELILYKWVLRHSGYSSFIKDILKKEMNGVNKETVLPENTVNRDSLIELDF</sequence>
<evidence type="ECO:0000313" key="1">
    <source>
        <dbReference type="EMBL" id="BDR80997.1"/>
    </source>
</evidence>